<dbReference type="GO" id="GO:0007165">
    <property type="term" value="P:signal transduction"/>
    <property type="evidence" value="ECO:0007669"/>
    <property type="project" value="UniProtKB-KW"/>
</dbReference>
<dbReference type="InterPro" id="IPR009875">
    <property type="entry name" value="PilZ_domain"/>
</dbReference>
<dbReference type="CDD" id="cd06225">
    <property type="entry name" value="HAMP"/>
    <property type="match status" value="1"/>
</dbReference>
<protein>
    <recommendedName>
        <fullName evidence="11">Methyl-accepting chemotaxis protein</fullName>
    </recommendedName>
</protein>
<evidence type="ECO:0000259" key="7">
    <source>
        <dbReference type="PROSITE" id="PS50111"/>
    </source>
</evidence>
<dbReference type="InterPro" id="IPR004089">
    <property type="entry name" value="MCPsignal_dom"/>
</dbReference>
<dbReference type="SUPFAM" id="SSF58104">
    <property type="entry name" value="Methyl-accepting chemotaxis protein (MCP) signaling domain"/>
    <property type="match status" value="1"/>
</dbReference>
<evidence type="ECO:0000256" key="1">
    <source>
        <dbReference type="ARBA" id="ARBA00022692"/>
    </source>
</evidence>
<dbReference type="Proteomes" id="UP000655044">
    <property type="component" value="Unassembled WGS sequence"/>
</dbReference>
<accession>A0A8J3WFH1</accession>
<keyword evidence="2" id="KW-0472">Membrane</keyword>
<evidence type="ECO:0000256" key="3">
    <source>
        <dbReference type="ARBA" id="ARBA00023224"/>
    </source>
</evidence>
<keyword evidence="2" id="KW-1133">Transmembrane helix</keyword>
<keyword evidence="6" id="KW-0175">Coiled coil</keyword>
<organism evidence="9 10">
    <name type="scientific">Planobispora rosea</name>
    <dbReference type="NCBI Taxonomy" id="35762"/>
    <lineage>
        <taxon>Bacteria</taxon>
        <taxon>Bacillati</taxon>
        <taxon>Actinomycetota</taxon>
        <taxon>Actinomycetes</taxon>
        <taxon>Streptosporangiales</taxon>
        <taxon>Streptosporangiaceae</taxon>
        <taxon>Planobispora</taxon>
    </lineage>
</organism>
<dbReference type="Gene3D" id="2.40.10.220">
    <property type="entry name" value="predicted glycosyltransferase like domains"/>
    <property type="match status" value="1"/>
</dbReference>
<dbReference type="SMART" id="SM00304">
    <property type="entry name" value="HAMP"/>
    <property type="match status" value="1"/>
</dbReference>
<dbReference type="AlphaFoldDB" id="A0A8J3WFH1"/>
<evidence type="ECO:0000256" key="4">
    <source>
        <dbReference type="ARBA" id="ARBA00029447"/>
    </source>
</evidence>
<dbReference type="PANTHER" id="PTHR32089:SF112">
    <property type="entry name" value="LYSOZYME-LIKE PROTEIN-RELATED"/>
    <property type="match status" value="1"/>
</dbReference>
<comment type="caution">
    <text evidence="9">The sequence shown here is derived from an EMBL/GenBank/DDBJ whole genome shotgun (WGS) entry which is preliminary data.</text>
</comment>
<dbReference type="InterPro" id="IPR003660">
    <property type="entry name" value="HAMP_dom"/>
</dbReference>
<dbReference type="Pfam" id="PF05228">
    <property type="entry name" value="CHASE4"/>
    <property type="match status" value="1"/>
</dbReference>
<dbReference type="GO" id="GO:0035438">
    <property type="term" value="F:cyclic-di-GMP binding"/>
    <property type="evidence" value="ECO:0007669"/>
    <property type="project" value="InterPro"/>
</dbReference>
<keyword evidence="10" id="KW-1185">Reference proteome</keyword>
<proteinExistence type="inferred from homology"/>
<evidence type="ECO:0000259" key="8">
    <source>
        <dbReference type="PROSITE" id="PS50885"/>
    </source>
</evidence>
<dbReference type="EMBL" id="BOOI01000050">
    <property type="protein sequence ID" value="GIH86837.1"/>
    <property type="molecule type" value="Genomic_DNA"/>
</dbReference>
<sequence>MGVVVLPVVALGLLVQHQFTATAFDRIEADRVLQDAQRIRVALDYETRSLSDYGAAKSIWDSSFTDVRTADPATFEEDFPPRDIRDVFGVDGVVSTGPDGTVRVGGLVGAGTGFEALPAELARPALLKQLFDVGGEAGSARCGVVRTSTIPFLYCGFASYPGNGAGEPAGGLIYFKALDQARVTALGDQVGLPVTLARQTHASGDRSLTLPSRLGDLKVTTDTLDEDRVSVNVSLPAAAGSPVVLETVRDRPVHGTAAETSRAMLVLAAVTAAVLLGAVTMLVRRGIRRQVGALRRTAETVVASGDLTLRVRSGDHGEIGALGGVIDTMLGRIARLDADLERANAAREEQVRLAYAQRQLNEQEARRRAQEVINANVSTIMSELRVVADATAELLGAAGSIDQRVSVTDAISHRVIEQARRASNTTAQLGTSLRKVEGVAHVISSVAAQTHLLALNATTEAVRSGEAGKGFSLVAREVKELATATTQSTDEITAIIRSLEHNAAAMAGALTDMTGGVGDLGAAAAQVTTIIQQQHSNVGLLKEYLERAIHRISTMEDLTKQLERRGAPRVAVSGTTQIRTGGQSHSAQLLDLSVSGTLCSTVHDIPLQPGDLLEIDIPLRGERPLTLRAGVVHCRRSDGITELGLCFTDVSSAAMDRINQYVMAALMEED</sequence>
<dbReference type="SUPFAM" id="SSF141371">
    <property type="entry name" value="PilZ domain-like"/>
    <property type="match status" value="1"/>
</dbReference>
<dbReference type="InterPro" id="IPR007892">
    <property type="entry name" value="CHASE4"/>
</dbReference>
<evidence type="ECO:0000313" key="9">
    <source>
        <dbReference type="EMBL" id="GIH86837.1"/>
    </source>
</evidence>
<feature type="coiled-coil region" evidence="6">
    <location>
        <begin position="326"/>
        <end position="366"/>
    </location>
</feature>
<dbReference type="SMART" id="SM00283">
    <property type="entry name" value="MA"/>
    <property type="match status" value="1"/>
</dbReference>
<feature type="domain" description="Methyl-accepting transducer" evidence="7">
    <location>
        <begin position="356"/>
        <end position="571"/>
    </location>
</feature>
<name>A0A8J3WFH1_PLARO</name>
<dbReference type="Pfam" id="PF00015">
    <property type="entry name" value="MCPsignal"/>
    <property type="match status" value="1"/>
</dbReference>
<comment type="similarity">
    <text evidence="4">Belongs to the methyl-accepting chemotaxis (MCP) protein family.</text>
</comment>
<dbReference type="PROSITE" id="PS50111">
    <property type="entry name" value="CHEMOTAXIS_TRANSDUC_2"/>
    <property type="match status" value="1"/>
</dbReference>
<dbReference type="Gene3D" id="6.10.340.10">
    <property type="match status" value="1"/>
</dbReference>
<evidence type="ECO:0000256" key="6">
    <source>
        <dbReference type="SAM" id="Coils"/>
    </source>
</evidence>
<reference evidence="9" key="1">
    <citation type="submission" date="2021-01" db="EMBL/GenBank/DDBJ databases">
        <title>Whole genome shotgun sequence of Planobispora rosea NBRC 15558.</title>
        <authorList>
            <person name="Komaki H."/>
            <person name="Tamura T."/>
        </authorList>
    </citation>
    <scope>NUCLEOTIDE SEQUENCE</scope>
    <source>
        <strain evidence="9">NBRC 15558</strain>
    </source>
</reference>
<feature type="domain" description="HAMP" evidence="8">
    <location>
        <begin position="285"/>
        <end position="338"/>
    </location>
</feature>
<gene>
    <name evidence="9" type="ORF">Pro02_52450</name>
</gene>
<dbReference type="GO" id="GO:0016020">
    <property type="term" value="C:membrane"/>
    <property type="evidence" value="ECO:0007669"/>
    <property type="project" value="InterPro"/>
</dbReference>
<evidence type="ECO:0000256" key="5">
    <source>
        <dbReference type="PROSITE-ProRule" id="PRU00284"/>
    </source>
</evidence>
<evidence type="ECO:0008006" key="11">
    <source>
        <dbReference type="Google" id="ProtNLM"/>
    </source>
</evidence>
<dbReference type="Gene3D" id="1.10.287.950">
    <property type="entry name" value="Methyl-accepting chemotaxis protein"/>
    <property type="match status" value="1"/>
</dbReference>
<dbReference type="PANTHER" id="PTHR32089">
    <property type="entry name" value="METHYL-ACCEPTING CHEMOTAXIS PROTEIN MCPB"/>
    <property type="match status" value="1"/>
</dbReference>
<dbReference type="PROSITE" id="PS50885">
    <property type="entry name" value="HAMP"/>
    <property type="match status" value="1"/>
</dbReference>
<evidence type="ECO:0000313" key="10">
    <source>
        <dbReference type="Proteomes" id="UP000655044"/>
    </source>
</evidence>
<evidence type="ECO:0000256" key="2">
    <source>
        <dbReference type="ARBA" id="ARBA00022989"/>
    </source>
</evidence>
<keyword evidence="3 5" id="KW-0807">Transducer</keyword>
<keyword evidence="1" id="KW-0812">Transmembrane</keyword>
<dbReference type="Pfam" id="PF07238">
    <property type="entry name" value="PilZ"/>
    <property type="match status" value="1"/>
</dbReference>